<feature type="transmembrane region" description="Helical" evidence="1">
    <location>
        <begin position="69"/>
        <end position="85"/>
    </location>
</feature>
<feature type="transmembrane region" description="Helical" evidence="1">
    <location>
        <begin position="12"/>
        <end position="33"/>
    </location>
</feature>
<gene>
    <name evidence="2" type="ORF">BSZ39_08315</name>
</gene>
<feature type="transmembrane region" description="Helical" evidence="1">
    <location>
        <begin position="91"/>
        <end position="108"/>
    </location>
</feature>
<evidence type="ECO:0000313" key="2">
    <source>
        <dbReference type="EMBL" id="OKL53652.1"/>
    </source>
</evidence>
<reference evidence="3" key="1">
    <citation type="submission" date="2016-12" db="EMBL/GenBank/DDBJ databases">
        <authorList>
            <person name="Meng X."/>
        </authorList>
    </citation>
    <scope>NUCLEOTIDE SEQUENCE [LARGE SCALE GENOMIC DNA]</scope>
    <source>
        <strain evidence="3">DSM 19116</strain>
    </source>
</reference>
<comment type="caution">
    <text evidence="2">The sequence shown here is derived from an EMBL/GenBank/DDBJ whole genome shotgun (WGS) entry which is preliminary data.</text>
</comment>
<name>A0A1Q5Q1T8_9ACTO</name>
<dbReference type="Pfam" id="PF09605">
    <property type="entry name" value="Trep_Strep"/>
    <property type="match status" value="1"/>
</dbReference>
<protein>
    <submittedName>
        <fullName evidence="2">ABC transporter permease</fullName>
    </submittedName>
</protein>
<keyword evidence="1" id="KW-0812">Transmembrane</keyword>
<keyword evidence="1" id="KW-0472">Membrane</keyword>
<dbReference type="EMBL" id="MQVR01000047">
    <property type="protein sequence ID" value="OKL53652.1"/>
    <property type="molecule type" value="Genomic_DNA"/>
</dbReference>
<evidence type="ECO:0000256" key="1">
    <source>
        <dbReference type="SAM" id="Phobius"/>
    </source>
</evidence>
<feature type="transmembrane region" description="Helical" evidence="1">
    <location>
        <begin position="120"/>
        <end position="139"/>
    </location>
</feature>
<organism evidence="2 3">
    <name type="scientific">Bowdeniella nasicola</name>
    <dbReference type="NCBI Taxonomy" id="208480"/>
    <lineage>
        <taxon>Bacteria</taxon>
        <taxon>Bacillati</taxon>
        <taxon>Actinomycetota</taxon>
        <taxon>Actinomycetes</taxon>
        <taxon>Actinomycetales</taxon>
        <taxon>Actinomycetaceae</taxon>
        <taxon>Bowdeniella</taxon>
    </lineage>
</organism>
<feature type="transmembrane region" description="Helical" evidence="1">
    <location>
        <begin position="39"/>
        <end position="62"/>
    </location>
</feature>
<dbReference type="InterPro" id="IPR011733">
    <property type="entry name" value="CHP02185_IM"/>
</dbReference>
<keyword evidence="1" id="KW-1133">Transmembrane helix</keyword>
<evidence type="ECO:0000313" key="3">
    <source>
        <dbReference type="Proteomes" id="UP000185628"/>
    </source>
</evidence>
<sequence length="201" mass="21595">MFTTARVDRSGLTTRDFISIGVFTALIFVIIFGTGMLGFIPILMFVGFFLGIIGVGIVFALFTARTPKFGAVTIMSLLISLFFMGTGHWAGGIIFALVGGLCADLVITRGPSRAMVRVPIAYALFIVPLYISPWVPLFLDRDAYVAGIEQEMGAEYAAKLFDIVTPTTLLILFAVMFVIALGSGALGVAIGRKHFERAGLV</sequence>
<dbReference type="RefSeq" id="WP_073716883.1">
    <property type="nucleotide sequence ID" value="NZ_MQVR01000047.1"/>
</dbReference>
<keyword evidence="3" id="KW-1185">Reference proteome</keyword>
<accession>A0A1Q5Q1T8</accession>
<proteinExistence type="predicted"/>
<dbReference type="NCBIfam" id="TIGR02185">
    <property type="entry name" value="Trep_Strep"/>
    <property type="match status" value="1"/>
</dbReference>
<dbReference type="Proteomes" id="UP000185628">
    <property type="component" value="Unassembled WGS sequence"/>
</dbReference>
<dbReference type="OrthoDB" id="9781459at2"/>
<dbReference type="AlphaFoldDB" id="A0A1Q5Q1T8"/>
<feature type="transmembrane region" description="Helical" evidence="1">
    <location>
        <begin position="169"/>
        <end position="190"/>
    </location>
</feature>